<sequence>MLIVIIVGNLYYNNFRLQHYTNYMPYDNPVPEYTDYITEIDLGRSIHFKSPCYIIAEIGQNHQGDIMMAKKLIKLAKKCGADCVKFQKSCINEKFTLLARNRLYNSKNSFGATYGEHKHFLEFSEDQYKELRRYAVKKVGIHFTASAMDPVSFDFIVNLKVPFVKIGSGESGNVMLLEKAAKAYVPLVISTGMQTLADIRITYETVSRYHNYFALLHCVSAYPTPPDEANLNMIKTLRKTFPNTIIGYSGHEVGSSLTAASVALGAKIIERHITLDRNMKGSDHICSLDPSQFSKLVRDIRYIERNLAI</sequence>
<evidence type="ECO:0000259" key="1">
    <source>
        <dbReference type="Pfam" id="PF03102"/>
    </source>
</evidence>
<accession>A0A8R1W305</accession>
<reference evidence="2" key="2">
    <citation type="submission" date="2022-06" db="UniProtKB">
        <authorList>
            <consortium name="EnsemblMetazoa"/>
        </authorList>
    </citation>
    <scope>IDENTIFICATION</scope>
</reference>
<organism evidence="2 3">
    <name type="scientific">Acyrthosiphon pisum</name>
    <name type="common">Pea aphid</name>
    <dbReference type="NCBI Taxonomy" id="7029"/>
    <lineage>
        <taxon>Eukaryota</taxon>
        <taxon>Metazoa</taxon>
        <taxon>Ecdysozoa</taxon>
        <taxon>Arthropoda</taxon>
        <taxon>Hexapoda</taxon>
        <taxon>Insecta</taxon>
        <taxon>Pterygota</taxon>
        <taxon>Neoptera</taxon>
        <taxon>Paraneoptera</taxon>
        <taxon>Hemiptera</taxon>
        <taxon>Sternorrhyncha</taxon>
        <taxon>Aphidomorpha</taxon>
        <taxon>Aphidoidea</taxon>
        <taxon>Aphididae</taxon>
        <taxon>Macrosiphini</taxon>
        <taxon>Acyrthosiphon</taxon>
    </lineage>
</organism>
<dbReference type="InterPro" id="IPR013785">
    <property type="entry name" value="Aldolase_TIM"/>
</dbReference>
<dbReference type="EnsemblMetazoa" id="XM_001951627.5">
    <property type="protein sequence ID" value="XP_001951662.2"/>
    <property type="gene ID" value="LOC100166349"/>
</dbReference>
<dbReference type="Pfam" id="PF03102">
    <property type="entry name" value="NeuB"/>
    <property type="match status" value="1"/>
</dbReference>
<reference evidence="3" key="1">
    <citation type="submission" date="2010-06" db="EMBL/GenBank/DDBJ databases">
        <authorList>
            <person name="Jiang H."/>
            <person name="Abraham K."/>
            <person name="Ali S."/>
            <person name="Alsbrooks S.L."/>
            <person name="Anim B.N."/>
            <person name="Anosike U.S."/>
            <person name="Attaway T."/>
            <person name="Bandaranaike D.P."/>
            <person name="Battles P.K."/>
            <person name="Bell S.N."/>
            <person name="Bell A.V."/>
            <person name="Beltran B."/>
            <person name="Bickham C."/>
            <person name="Bustamante Y."/>
            <person name="Caleb T."/>
            <person name="Canada A."/>
            <person name="Cardenas V."/>
            <person name="Carter K."/>
            <person name="Chacko J."/>
            <person name="Chandrabose M.N."/>
            <person name="Chavez D."/>
            <person name="Chavez A."/>
            <person name="Chen L."/>
            <person name="Chu H.-S."/>
            <person name="Claassen K.J."/>
            <person name="Cockrell R."/>
            <person name="Collins M."/>
            <person name="Cooper J.A."/>
            <person name="Cree A."/>
            <person name="Curry S.M."/>
            <person name="Da Y."/>
            <person name="Dao M.D."/>
            <person name="Das B."/>
            <person name="Davila M.-L."/>
            <person name="Davy-Carroll L."/>
            <person name="Denson S."/>
            <person name="Dinh H."/>
            <person name="Ebong V.E."/>
            <person name="Edwards J.R."/>
            <person name="Egan A."/>
            <person name="El-Daye J."/>
            <person name="Escobedo L."/>
            <person name="Fernandez S."/>
            <person name="Fernando P.R."/>
            <person name="Flagg N."/>
            <person name="Forbes L.D."/>
            <person name="Fowler R.G."/>
            <person name="Fu Q."/>
            <person name="Gabisi R.A."/>
            <person name="Ganer J."/>
            <person name="Garbino Pronczuk A."/>
            <person name="Garcia R.M."/>
            <person name="Garner T."/>
            <person name="Garrett T.E."/>
            <person name="Gonzalez D.A."/>
            <person name="Hamid H."/>
            <person name="Hawkins E.S."/>
            <person name="Hirani K."/>
            <person name="Hogues M.E."/>
            <person name="Hollins B."/>
            <person name="Hsiao C.-H."/>
            <person name="Jabil R."/>
            <person name="James M.L."/>
            <person name="Jhangiani S.N."/>
            <person name="Johnson B."/>
            <person name="Johnson Q."/>
            <person name="Joshi V."/>
            <person name="Kalu J.B."/>
            <person name="Kam C."/>
            <person name="Kashfia A."/>
            <person name="Keebler J."/>
            <person name="Kisamo H."/>
            <person name="Kovar C.L."/>
            <person name="Lago L.A."/>
            <person name="Lai C.-Y."/>
            <person name="Laidlaw J."/>
            <person name="Lara F."/>
            <person name="Le T.-K."/>
            <person name="Lee S.L."/>
            <person name="Legall F.H."/>
            <person name="Lemon S.J."/>
            <person name="Lewis L.R."/>
            <person name="Li B."/>
            <person name="Liu Y."/>
            <person name="Liu Y.-S."/>
            <person name="Lopez J."/>
            <person name="Lozado R.J."/>
            <person name="Lu J."/>
            <person name="Madu R.C."/>
            <person name="Maheshwari M."/>
            <person name="Maheshwari R."/>
            <person name="Malloy K."/>
            <person name="Martinez E."/>
            <person name="Mathew T."/>
            <person name="Mercado I.C."/>
            <person name="Mercado C."/>
            <person name="Meyer B."/>
            <person name="Montgomery K."/>
            <person name="Morgan M.B."/>
            <person name="Munidasa M."/>
            <person name="Nazareth L.V."/>
            <person name="Nelson J."/>
            <person name="Ng B.M."/>
            <person name="Nguyen N.B."/>
            <person name="Nguyen P.Q."/>
            <person name="Nguyen T."/>
            <person name="Obregon M."/>
            <person name="Okwuonu G.O."/>
            <person name="Onwere C.G."/>
            <person name="Orozco G."/>
            <person name="Parra A."/>
            <person name="Patel S."/>
            <person name="Patil S."/>
            <person name="Perez A."/>
            <person name="Perez Y."/>
            <person name="Pham C."/>
            <person name="Primus E.L."/>
            <person name="Pu L.-L."/>
            <person name="Puazo M."/>
            <person name="Qin X."/>
            <person name="Quiroz J.B."/>
            <person name="Reese J."/>
            <person name="Richards S."/>
            <person name="Rives C.M."/>
            <person name="Robberts R."/>
            <person name="Ruiz S.J."/>
            <person name="Ruiz M.J."/>
            <person name="Santibanez J."/>
            <person name="Schneider B.W."/>
            <person name="Sisson I."/>
            <person name="Smith M."/>
            <person name="Sodergren E."/>
            <person name="Song X.-Z."/>
            <person name="Song B.B."/>
            <person name="Summersgill H."/>
            <person name="Thelus R."/>
            <person name="Thornton R.D."/>
            <person name="Trejos Z.Y."/>
            <person name="Usmani K."/>
            <person name="Vattathil S."/>
            <person name="Villasana D."/>
            <person name="Walker D.L."/>
            <person name="Wang S."/>
            <person name="Wang K."/>
            <person name="White C.S."/>
            <person name="Williams A.C."/>
            <person name="Williamson J."/>
            <person name="Wilson K."/>
            <person name="Woghiren I.O."/>
            <person name="Woodworth J.R."/>
            <person name="Worley K.C."/>
            <person name="Wright R.A."/>
            <person name="Wu W."/>
            <person name="Young L."/>
            <person name="Zhang L."/>
            <person name="Zhang J."/>
            <person name="Zhu Y."/>
            <person name="Muzny D.M."/>
            <person name="Weinstock G."/>
            <person name="Gibbs R.A."/>
        </authorList>
    </citation>
    <scope>NUCLEOTIDE SEQUENCE [LARGE SCALE GENOMIC DNA]</scope>
    <source>
        <strain evidence="3">LSR1</strain>
    </source>
</reference>
<dbReference type="GO" id="GO:0016051">
    <property type="term" value="P:carbohydrate biosynthetic process"/>
    <property type="evidence" value="ECO:0007669"/>
    <property type="project" value="InterPro"/>
</dbReference>
<name>A0A8R1W305_ACYPI</name>
<dbReference type="GO" id="GO:0047444">
    <property type="term" value="F:N-acylneuraminate-9-phosphate synthase activity"/>
    <property type="evidence" value="ECO:0007669"/>
    <property type="project" value="TreeGrafter"/>
</dbReference>
<dbReference type="InterPro" id="IPR013132">
    <property type="entry name" value="PseI/NeuA/B-like_N"/>
</dbReference>
<dbReference type="Proteomes" id="UP000007819">
    <property type="component" value="Chromosome A2"/>
</dbReference>
<evidence type="ECO:0000313" key="3">
    <source>
        <dbReference type="Proteomes" id="UP000007819"/>
    </source>
</evidence>
<dbReference type="PANTHER" id="PTHR42966:SF1">
    <property type="entry name" value="SIALIC ACID SYNTHASE"/>
    <property type="match status" value="1"/>
</dbReference>
<keyword evidence="3" id="KW-1185">Reference proteome</keyword>
<dbReference type="InterPro" id="IPR051690">
    <property type="entry name" value="PseI-like"/>
</dbReference>
<dbReference type="Gene3D" id="3.20.20.70">
    <property type="entry name" value="Aldolase class I"/>
    <property type="match status" value="1"/>
</dbReference>
<proteinExistence type="predicted"/>
<dbReference type="KEGG" id="api:100166349"/>
<dbReference type="GeneID" id="100166349"/>
<dbReference type="SUPFAM" id="SSF51569">
    <property type="entry name" value="Aldolase"/>
    <property type="match status" value="1"/>
</dbReference>
<dbReference type="AlphaFoldDB" id="A0A8R1W305"/>
<feature type="domain" description="PseI/NeuA/B-like" evidence="1">
    <location>
        <begin position="72"/>
        <end position="306"/>
    </location>
</feature>
<dbReference type="PANTHER" id="PTHR42966">
    <property type="entry name" value="N-ACETYLNEURAMINATE SYNTHASE"/>
    <property type="match status" value="1"/>
</dbReference>
<dbReference type="RefSeq" id="XP_001951662.2">
    <property type="nucleotide sequence ID" value="XM_001951627.5"/>
</dbReference>
<evidence type="ECO:0000313" key="2">
    <source>
        <dbReference type="EnsemblMetazoa" id="XP_001951662.2"/>
    </source>
</evidence>
<protein>
    <recommendedName>
        <fullName evidence="1">PseI/NeuA/B-like domain-containing protein</fullName>
    </recommendedName>
</protein>
<dbReference type="OrthoDB" id="9928645at2759"/>